<feature type="region of interest" description="Disordered" evidence="1">
    <location>
        <begin position="531"/>
        <end position="568"/>
    </location>
</feature>
<feature type="region of interest" description="Disordered" evidence="1">
    <location>
        <begin position="177"/>
        <end position="218"/>
    </location>
</feature>
<feature type="compositionally biased region" description="Polar residues" evidence="1">
    <location>
        <begin position="908"/>
        <end position="924"/>
    </location>
</feature>
<feature type="region of interest" description="Disordered" evidence="1">
    <location>
        <begin position="97"/>
        <end position="121"/>
    </location>
</feature>
<feature type="compositionally biased region" description="Basic and acidic residues" evidence="1">
    <location>
        <begin position="390"/>
        <end position="405"/>
    </location>
</feature>
<feature type="region of interest" description="Disordered" evidence="1">
    <location>
        <begin position="488"/>
        <end position="514"/>
    </location>
</feature>
<reference evidence="2" key="1">
    <citation type="journal article" date="2021" name="IMA Fungus">
        <title>Genomic characterization of three marine fungi, including Emericellopsis atlantica sp. nov. with signatures of a generalist lifestyle and marine biomass degradation.</title>
        <authorList>
            <person name="Hagestad O.C."/>
            <person name="Hou L."/>
            <person name="Andersen J.H."/>
            <person name="Hansen E.H."/>
            <person name="Altermark B."/>
            <person name="Li C."/>
            <person name="Kuhnert E."/>
            <person name="Cox R.J."/>
            <person name="Crous P.W."/>
            <person name="Spatafora J.W."/>
            <person name="Lail K."/>
            <person name="Amirebrahimi M."/>
            <person name="Lipzen A."/>
            <person name="Pangilinan J."/>
            <person name="Andreopoulos W."/>
            <person name="Hayes R.D."/>
            <person name="Ng V."/>
            <person name="Grigoriev I.V."/>
            <person name="Jackson S.A."/>
            <person name="Sutton T.D.S."/>
            <person name="Dobson A.D.W."/>
            <person name="Rama T."/>
        </authorList>
    </citation>
    <scope>NUCLEOTIDE SEQUENCE</scope>
    <source>
        <strain evidence="2">TRa018bII</strain>
    </source>
</reference>
<dbReference type="AlphaFoldDB" id="A0A9P8C905"/>
<feature type="compositionally biased region" description="Low complexity" evidence="1">
    <location>
        <begin position="102"/>
        <end position="116"/>
    </location>
</feature>
<sequence>MFRHNSSSRLSRSKSTSSVHSKHESIDPQVARQHAHVAATLAFARAQERSSTDQCYSRNSNTSRNNAPERQSYHQLTDHSTDGEHVIRRQQSVRFVGPHAVQNRQTTTSNRTSQQSIQPRTSTATLRPIAMTTSAPVPAAYRPPSRCSSLGKTSSDKPATENFATALAAYDEYYTREPELASTPSSDRRLRKSKSMFSPNKAPNVYYSNGTPNRQNSLTLGRQNSIAESHTPQSQHFQPSLRAPKSLNFHHGGRGFRQRNDEAVQMARDRFFHQAKQERLREQPSFLFRSRVQKADRPFRKSVRSSSGNSDPLPVASSNQDYVPKDSKIIRRARKASQTLKIRLKKVFGLTKDEPITIPNQQVDARETHVRQYSCGPSGEGDTFADIPYPDDHSLSRVASREPSLRRASSREQLQSRTGSVRSARSLKSRPSDDGSRVTSWTSTTVNTLNSQVMRGLTERENHRLSIINEIGTHKSSTSFRRGGVQNQYSAHPIVPPSSRPTSRGSSRALNQLNSPVDSARVYSALMKRLDENKPKTNHQVSKKSSAESFQTLRVSPTRNESSNRGRDHKYATIRHVPQEDGVVEAEGMDISNHAHEWANANTVHATRAENVFGITDSHVHQWMLADPLGRMRSEDQQPVVEQVPTMSQRDRAKSNTSTSTISSQQQSTRASFYAVPRDNGRSPQEIALENEPVVIEPKRLRESRSTFFGGTTITASRATSPYRRAKAADAGQDIDEHASNAADSVSLYSRTTSGHTVAANSALSLLIDGHHQNSDDLSCHNSSTGDVIILDRAVYRASMPGGRTHRVSTSAGSNEWKSWMSSEVAKLERSRGSKHHQYYVNYALPTMPNSFHGRHVRESAQYDDERLDISERQAIAVNLPLGMVQQPNIIAANIPYLKPILKKPSQVSLGENNDPRNGSSSTIHVPPPPPIPGRSPLRATQSRTSFRSNSTTQASNSAVKISSMNGRNVLHKKHTSKSTLHSVKSFQSFETPAKLVKKHGRLTRVTPDSTPNGGLNAAVERQFGSLSTNYQTPAQYNENFYCQATQESEDPYGVDGTGLMGPDIGDDMGELSERDAQAMGSRKMVELFLSSRRRRIAGGASEEDGDVFL</sequence>
<feature type="region of interest" description="Disordered" evidence="1">
    <location>
        <begin position="45"/>
        <end position="82"/>
    </location>
</feature>
<feature type="region of interest" description="Disordered" evidence="1">
    <location>
        <begin position="1"/>
        <end position="33"/>
    </location>
</feature>
<feature type="compositionally biased region" description="Low complexity" evidence="1">
    <location>
        <begin position="7"/>
        <end position="19"/>
    </location>
</feature>
<feature type="compositionally biased region" description="Polar residues" evidence="1">
    <location>
        <begin position="52"/>
        <end position="75"/>
    </location>
</feature>
<feature type="region of interest" description="Disordered" evidence="1">
    <location>
        <begin position="908"/>
        <end position="969"/>
    </location>
</feature>
<feature type="compositionally biased region" description="Low complexity" evidence="1">
    <location>
        <begin position="655"/>
        <end position="669"/>
    </location>
</feature>
<organism evidence="2 3">
    <name type="scientific">Amylocarpus encephaloides</name>
    <dbReference type="NCBI Taxonomy" id="45428"/>
    <lineage>
        <taxon>Eukaryota</taxon>
        <taxon>Fungi</taxon>
        <taxon>Dikarya</taxon>
        <taxon>Ascomycota</taxon>
        <taxon>Pezizomycotina</taxon>
        <taxon>Leotiomycetes</taxon>
        <taxon>Helotiales</taxon>
        <taxon>Helotiales incertae sedis</taxon>
        <taxon>Amylocarpus</taxon>
    </lineage>
</organism>
<protein>
    <submittedName>
        <fullName evidence="2">Uncharacterized protein</fullName>
    </submittedName>
</protein>
<feature type="compositionally biased region" description="Polar residues" evidence="1">
    <location>
        <begin position="304"/>
        <end position="321"/>
    </location>
</feature>
<evidence type="ECO:0000313" key="2">
    <source>
        <dbReference type="EMBL" id="KAG9237945.1"/>
    </source>
</evidence>
<dbReference type="EMBL" id="MU251378">
    <property type="protein sequence ID" value="KAG9237945.1"/>
    <property type="molecule type" value="Genomic_DNA"/>
</dbReference>
<comment type="caution">
    <text evidence="2">The sequence shown here is derived from an EMBL/GenBank/DDBJ whole genome shotgun (WGS) entry which is preliminary data.</text>
</comment>
<keyword evidence="3" id="KW-1185">Reference proteome</keyword>
<feature type="compositionally biased region" description="Polar residues" evidence="1">
    <location>
        <begin position="939"/>
        <end position="967"/>
    </location>
</feature>
<feature type="region of interest" description="Disordered" evidence="1">
    <location>
        <begin position="134"/>
        <end position="158"/>
    </location>
</feature>
<dbReference type="Proteomes" id="UP000824998">
    <property type="component" value="Unassembled WGS sequence"/>
</dbReference>
<gene>
    <name evidence="2" type="ORF">BJ875DRAFT_516353</name>
</gene>
<accession>A0A9P8C905</accession>
<feature type="region of interest" description="Disordered" evidence="1">
    <location>
        <begin position="359"/>
        <end position="443"/>
    </location>
</feature>
<proteinExistence type="predicted"/>
<feature type="compositionally biased region" description="Polar residues" evidence="1">
    <location>
        <begin position="538"/>
        <end position="561"/>
    </location>
</feature>
<evidence type="ECO:0000256" key="1">
    <source>
        <dbReference type="SAM" id="MobiDB-lite"/>
    </source>
</evidence>
<feature type="compositionally biased region" description="Polar residues" evidence="1">
    <location>
        <begin position="411"/>
        <end position="423"/>
    </location>
</feature>
<dbReference type="OrthoDB" id="206201at2759"/>
<feature type="region of interest" description="Disordered" evidence="1">
    <location>
        <begin position="289"/>
        <end position="327"/>
    </location>
</feature>
<feature type="region of interest" description="Disordered" evidence="1">
    <location>
        <begin position="642"/>
        <end position="683"/>
    </location>
</feature>
<name>A0A9P8C905_9HELO</name>
<feature type="compositionally biased region" description="Polar residues" evidence="1">
    <location>
        <begin position="206"/>
        <end position="218"/>
    </location>
</feature>
<evidence type="ECO:0000313" key="3">
    <source>
        <dbReference type="Proteomes" id="UP000824998"/>
    </source>
</evidence>